<protein>
    <submittedName>
        <fullName evidence="1">Uncharacterized protein</fullName>
    </submittedName>
</protein>
<gene>
    <name evidence="1" type="ORF">E1750_10720</name>
</gene>
<dbReference type="RefSeq" id="WP_133276773.1">
    <property type="nucleotide sequence ID" value="NZ_CP037933.1"/>
</dbReference>
<evidence type="ECO:0000313" key="1">
    <source>
        <dbReference type="EMBL" id="QBN19254.1"/>
    </source>
</evidence>
<dbReference type="EMBL" id="CP037933">
    <property type="protein sequence ID" value="QBN19254.1"/>
    <property type="molecule type" value="Genomic_DNA"/>
</dbReference>
<organism evidence="1 2">
    <name type="scientific">Flavobacterium nackdongense</name>
    <dbReference type="NCBI Taxonomy" id="2547394"/>
    <lineage>
        <taxon>Bacteria</taxon>
        <taxon>Pseudomonadati</taxon>
        <taxon>Bacteroidota</taxon>
        <taxon>Flavobacteriia</taxon>
        <taxon>Flavobacteriales</taxon>
        <taxon>Flavobacteriaceae</taxon>
        <taxon>Flavobacterium</taxon>
    </lineage>
</organism>
<name>A0A4P6YEK1_9FLAO</name>
<proteinExistence type="predicted"/>
<dbReference type="Proteomes" id="UP000291124">
    <property type="component" value="Chromosome"/>
</dbReference>
<keyword evidence="2" id="KW-1185">Reference proteome</keyword>
<dbReference type="OrthoDB" id="1346118at2"/>
<evidence type="ECO:0000313" key="2">
    <source>
        <dbReference type="Proteomes" id="UP000291124"/>
    </source>
</evidence>
<reference evidence="2" key="1">
    <citation type="submission" date="2019-03" db="EMBL/GenBank/DDBJ databases">
        <title>Flavobacterium sp.</title>
        <authorList>
            <person name="Kim H."/>
        </authorList>
    </citation>
    <scope>NUCLEOTIDE SEQUENCE [LARGE SCALE GENOMIC DNA]</scope>
    <source>
        <strain evidence="2">GS13</strain>
    </source>
</reference>
<sequence>MLIENFLNNIAYLYYPKDKSIFDLDYNDTTEHRLYMKKVYLNHSCDDDELVLFLKKLNEKIKPLSIVEFKMGSNFPSYNFQIILDSNKSNVISVYISHLIPFFHIRQLEGNINLNKSEISINKDYSGQVLDLVNLIKNELNQNIFYYEFPDDKLLKTIPKIRTEENFTYFNAFFIDYYRIINF</sequence>
<accession>A0A4P6YEK1</accession>
<dbReference type="AlphaFoldDB" id="A0A4P6YEK1"/>
<dbReference type="KEGG" id="fnk:E1750_10720"/>